<dbReference type="InterPro" id="IPR036291">
    <property type="entry name" value="NAD(P)-bd_dom_sf"/>
</dbReference>
<comment type="caution">
    <text evidence="2">The sequence shown here is derived from an EMBL/GenBank/DDBJ whole genome shotgun (WGS) entry which is preliminary data.</text>
</comment>
<dbReference type="PRINTS" id="PR00081">
    <property type="entry name" value="GDHRDH"/>
</dbReference>
<dbReference type="Pfam" id="PF00106">
    <property type="entry name" value="adh_short"/>
    <property type="match status" value="1"/>
</dbReference>
<evidence type="ECO:0000313" key="3">
    <source>
        <dbReference type="Proteomes" id="UP000193749"/>
    </source>
</evidence>
<dbReference type="Gene3D" id="3.40.50.720">
    <property type="entry name" value="NAD(P)-binding Rossmann-like Domain"/>
    <property type="match status" value="1"/>
</dbReference>
<proteinExistence type="inferred from homology"/>
<dbReference type="STRING" id="55209.HA50_30210"/>
<gene>
    <name evidence="2" type="ORF">HA50_30210</name>
</gene>
<dbReference type="NCBIfam" id="NF005395">
    <property type="entry name" value="PRK06940.1"/>
    <property type="match status" value="1"/>
</dbReference>
<dbReference type="CDD" id="cd05233">
    <property type="entry name" value="SDR_c"/>
    <property type="match status" value="1"/>
</dbReference>
<organism evidence="2 3">
    <name type="scientific">Pantoea cypripedii</name>
    <name type="common">Pectobacterium cypripedii</name>
    <name type="synonym">Erwinia cypripedii</name>
    <dbReference type="NCBI Taxonomy" id="55209"/>
    <lineage>
        <taxon>Bacteria</taxon>
        <taxon>Pseudomonadati</taxon>
        <taxon>Pseudomonadota</taxon>
        <taxon>Gammaproteobacteria</taxon>
        <taxon>Enterobacterales</taxon>
        <taxon>Erwiniaceae</taxon>
        <taxon>Pantoea</taxon>
    </lineage>
</organism>
<dbReference type="SUPFAM" id="SSF51735">
    <property type="entry name" value="NAD(P)-binding Rossmann-fold domains"/>
    <property type="match status" value="1"/>
</dbReference>
<dbReference type="RefSeq" id="WP_084881169.1">
    <property type="nucleotide sequence ID" value="NZ_JAGGMY010000004.1"/>
</dbReference>
<dbReference type="Pfam" id="PF13561">
    <property type="entry name" value="adh_short_C2"/>
    <property type="match status" value="1"/>
</dbReference>
<dbReference type="PANTHER" id="PTHR42760">
    <property type="entry name" value="SHORT-CHAIN DEHYDROGENASES/REDUCTASES FAMILY MEMBER"/>
    <property type="match status" value="1"/>
</dbReference>
<accession>A0A1X1EGZ9</accession>
<dbReference type="GO" id="GO:0016616">
    <property type="term" value="F:oxidoreductase activity, acting on the CH-OH group of donors, NAD or NADP as acceptor"/>
    <property type="evidence" value="ECO:0007669"/>
    <property type="project" value="TreeGrafter"/>
</dbReference>
<sequence length="277" mass="28970">MTKDIVVIIGAGGIGQAIARRQGFGKTLLLADFNAQTLQQAADQIVAAGYRVETQHVDVTSRDSVQQLAAYAASLGNVMQVVNTAGLSPNMAPVDKVLEVDLYGAALVFDEFEKVIAPGGAGLIISSMAGHMMPALPPEQDQALAFTPADELLDLPFLQQDAIPNTLVAYMMAKRANHLRVQASAISWGEKGARVNSISPGVVVTPLAQHELNSDIGDIYRAMVDASPVKRMAPPEEIAVAASFLLGPDAGFVTGSDLLIDGGVIAAMRAGKLQTPG</sequence>
<protein>
    <submittedName>
        <fullName evidence="2">Short-chain dehydrogenase</fullName>
    </submittedName>
</protein>
<dbReference type="Proteomes" id="UP000193749">
    <property type="component" value="Unassembled WGS sequence"/>
</dbReference>
<dbReference type="OrthoDB" id="9779623at2"/>
<dbReference type="AlphaFoldDB" id="A0A1X1EGZ9"/>
<reference evidence="2 3" key="1">
    <citation type="journal article" date="2017" name="Antonie Van Leeuwenhoek">
        <title>Phylogenomic resolution of the bacterial genus Pantoea and its relationship with Erwinia and Tatumella.</title>
        <authorList>
            <person name="Palmer M."/>
            <person name="Steenkamp E.T."/>
            <person name="Coetzee M.P."/>
            <person name="Chan W.Y."/>
            <person name="van Zyl E."/>
            <person name="De Maayer P."/>
            <person name="Coutinho T.A."/>
            <person name="Blom J."/>
            <person name="Smits T.H."/>
            <person name="Duffy B."/>
            <person name="Venter S.N."/>
        </authorList>
    </citation>
    <scope>NUCLEOTIDE SEQUENCE [LARGE SCALE GENOMIC DNA]</scope>
    <source>
        <strain evidence="2 3">LMG 2657</strain>
    </source>
</reference>
<evidence type="ECO:0000256" key="1">
    <source>
        <dbReference type="ARBA" id="ARBA00006484"/>
    </source>
</evidence>
<dbReference type="EMBL" id="MLJI01000003">
    <property type="protein sequence ID" value="ORM88201.1"/>
    <property type="molecule type" value="Genomic_DNA"/>
</dbReference>
<keyword evidence="3" id="KW-1185">Reference proteome</keyword>
<comment type="similarity">
    <text evidence="1">Belongs to the short-chain dehydrogenases/reductases (SDR) family.</text>
</comment>
<dbReference type="InterPro" id="IPR002347">
    <property type="entry name" value="SDR_fam"/>
</dbReference>
<evidence type="ECO:0000313" key="2">
    <source>
        <dbReference type="EMBL" id="ORM88201.1"/>
    </source>
</evidence>
<name>A0A1X1EGZ9_PANCY</name>